<dbReference type="Proteomes" id="UP000646548">
    <property type="component" value="Unassembled WGS sequence"/>
</dbReference>
<evidence type="ECO:0000256" key="1">
    <source>
        <dbReference type="SAM" id="MobiDB-lite"/>
    </source>
</evidence>
<proteinExistence type="predicted"/>
<accession>A0A834BRV3</accession>
<protein>
    <submittedName>
        <fullName evidence="2">Uncharacterized protein</fullName>
    </submittedName>
</protein>
<organism evidence="2 3">
    <name type="scientific">Oryzias melastigma</name>
    <name type="common">Marine medaka</name>
    <dbReference type="NCBI Taxonomy" id="30732"/>
    <lineage>
        <taxon>Eukaryota</taxon>
        <taxon>Metazoa</taxon>
        <taxon>Chordata</taxon>
        <taxon>Craniata</taxon>
        <taxon>Vertebrata</taxon>
        <taxon>Euteleostomi</taxon>
        <taxon>Actinopterygii</taxon>
        <taxon>Neopterygii</taxon>
        <taxon>Teleostei</taxon>
        <taxon>Neoteleostei</taxon>
        <taxon>Acanthomorphata</taxon>
        <taxon>Ovalentaria</taxon>
        <taxon>Atherinomorphae</taxon>
        <taxon>Beloniformes</taxon>
        <taxon>Adrianichthyidae</taxon>
        <taxon>Oryziinae</taxon>
        <taxon>Oryzias</taxon>
    </lineage>
</organism>
<evidence type="ECO:0000313" key="2">
    <source>
        <dbReference type="EMBL" id="KAF6715083.1"/>
    </source>
</evidence>
<gene>
    <name evidence="2" type="ORF">FQA47_015161</name>
</gene>
<feature type="region of interest" description="Disordered" evidence="1">
    <location>
        <begin position="123"/>
        <end position="151"/>
    </location>
</feature>
<feature type="compositionally biased region" description="Basic and acidic residues" evidence="1">
    <location>
        <begin position="124"/>
        <end position="140"/>
    </location>
</feature>
<dbReference type="AlphaFoldDB" id="A0A834BRV3"/>
<name>A0A834BRV3_ORYME</name>
<sequence>MPAECGMTTRGRHHPQLRLQGVKPQIGLGSCRFRSAVRKSFLAFSLSSIERARASACSCEKSGSGRSLFRTQSAELFLSPSQSEVTSRASHRPSAHGHPAWACTRSDSRDFGPQFSSIVEVFVPEERDLDSSDPPRREAPPARSMTCGSRR</sequence>
<dbReference type="EMBL" id="WKFB01001175">
    <property type="protein sequence ID" value="KAF6715083.1"/>
    <property type="molecule type" value="Genomic_DNA"/>
</dbReference>
<evidence type="ECO:0000313" key="3">
    <source>
        <dbReference type="Proteomes" id="UP000646548"/>
    </source>
</evidence>
<reference evidence="2" key="1">
    <citation type="journal article" name="BMC Genomics">
        <title>Long-read sequencing and de novo genome assembly of marine medaka (Oryzias melastigma).</title>
        <authorList>
            <person name="Liang P."/>
            <person name="Saqib H.S.A."/>
            <person name="Ni X."/>
            <person name="Shen Y."/>
        </authorList>
    </citation>
    <scope>NUCLEOTIDE SEQUENCE</scope>
    <source>
        <strain evidence="2">Bigg-433</strain>
    </source>
</reference>
<feature type="region of interest" description="Disordered" evidence="1">
    <location>
        <begin position="80"/>
        <end position="108"/>
    </location>
</feature>
<comment type="caution">
    <text evidence="2">The sequence shown here is derived from an EMBL/GenBank/DDBJ whole genome shotgun (WGS) entry which is preliminary data.</text>
</comment>